<dbReference type="VEuPathDB" id="FungiDB:FOIG_08170"/>
<comment type="caution">
    <text evidence="2">The sequence shown here is derived from an EMBL/GenBank/DDBJ whole genome shotgun (WGS) entry which is preliminary data.</text>
</comment>
<dbReference type="VEuPathDB" id="FungiDB:FOZG_06755"/>
<feature type="compositionally biased region" description="Low complexity" evidence="1">
    <location>
        <begin position="147"/>
        <end position="161"/>
    </location>
</feature>
<evidence type="ECO:0000313" key="3">
    <source>
        <dbReference type="Proteomes" id="UP000285084"/>
    </source>
</evidence>
<dbReference type="VEuPathDB" id="FungiDB:HZS61_012880"/>
<feature type="non-terminal residue" evidence="2">
    <location>
        <position position="238"/>
    </location>
</feature>
<dbReference type="AlphaFoldDB" id="A0A420MS13"/>
<feature type="compositionally biased region" description="Pro residues" evidence="1">
    <location>
        <begin position="47"/>
        <end position="57"/>
    </location>
</feature>
<feature type="compositionally biased region" description="Polar residues" evidence="1">
    <location>
        <begin position="186"/>
        <end position="205"/>
    </location>
</feature>
<dbReference type="VEuPathDB" id="FungiDB:FOC1_g10010269"/>
<feature type="compositionally biased region" description="Low complexity" evidence="1">
    <location>
        <begin position="61"/>
        <end position="79"/>
    </location>
</feature>
<name>A0A420MS13_FUSOX</name>
<proteinExistence type="predicted"/>
<feature type="region of interest" description="Disordered" evidence="1">
    <location>
        <begin position="1"/>
        <end position="103"/>
    </location>
</feature>
<dbReference type="VEuPathDB" id="FungiDB:FOXG_08482"/>
<reference evidence="2 3" key="1">
    <citation type="journal article" date="2018" name="Sci. Rep.">
        <title>Characterisation of pathogen-specific regions and novel effector candidates in Fusarium oxysporum f. sp. cepae.</title>
        <authorList>
            <person name="Armitage A.D."/>
            <person name="Taylor A."/>
            <person name="Sobczyk M.K."/>
            <person name="Baxter L."/>
            <person name="Greenfield B.P."/>
            <person name="Bates H.J."/>
            <person name="Wilson F."/>
            <person name="Jackson A.C."/>
            <person name="Ott S."/>
            <person name="Harrison R.J."/>
            <person name="Clarkson J.P."/>
        </authorList>
    </citation>
    <scope>NUCLEOTIDE SEQUENCE [LARGE SCALE GENOMIC DNA]</scope>
    <source>
        <strain evidence="2 3">Fo_A13</strain>
    </source>
</reference>
<feature type="compositionally biased region" description="Basic and acidic residues" evidence="1">
    <location>
        <begin position="228"/>
        <end position="238"/>
    </location>
</feature>
<accession>A0A420MS13</accession>
<feature type="compositionally biased region" description="Polar residues" evidence="1">
    <location>
        <begin position="212"/>
        <end position="225"/>
    </location>
</feature>
<feature type="region of interest" description="Disordered" evidence="1">
    <location>
        <begin position="147"/>
        <end position="238"/>
    </location>
</feature>
<dbReference type="EMBL" id="MRCX01000126">
    <property type="protein sequence ID" value="RKK70829.1"/>
    <property type="molecule type" value="Genomic_DNA"/>
</dbReference>
<feature type="compositionally biased region" description="Polar residues" evidence="1">
    <location>
        <begin position="1"/>
        <end position="19"/>
    </location>
</feature>
<dbReference type="VEuPathDB" id="FungiDB:FOC4_g10011860"/>
<dbReference type="VEuPathDB" id="FungiDB:FOMG_12426"/>
<sequence>MATLSQHQRPTVHSASPSDTPLALDHDQDQDTTTNTPRSSISDRSPLPTPLPLPLPPAHINTSATSGNSLTSTSTSNTNQPAYVPYHPQHSHHRHTASSVSRLNNRSSTSLFALAASAFDRTQNAIAAISEPAIRPRQSSGALSRLSLLTSSSPSSEPSSPDKYHRLRSSSNQSLSSGAYLDSKVAPQTLQANNPPSQPYTSTDPNLPPPIKSSTANKMHQTSSRLLRMTDDDRPFTK</sequence>
<protein>
    <submittedName>
        <fullName evidence="2">Uncharacterized protein</fullName>
    </submittedName>
</protein>
<organism evidence="2 3">
    <name type="scientific">Fusarium oxysporum</name>
    <name type="common">Fusarium vascular wilt</name>
    <dbReference type="NCBI Taxonomy" id="5507"/>
    <lineage>
        <taxon>Eukaryota</taxon>
        <taxon>Fungi</taxon>
        <taxon>Dikarya</taxon>
        <taxon>Ascomycota</taxon>
        <taxon>Pezizomycotina</taxon>
        <taxon>Sordariomycetes</taxon>
        <taxon>Hypocreomycetidae</taxon>
        <taxon>Hypocreales</taxon>
        <taxon>Nectriaceae</taxon>
        <taxon>Fusarium</taxon>
        <taxon>Fusarium oxysporum species complex</taxon>
    </lineage>
</organism>
<dbReference type="Proteomes" id="UP000285084">
    <property type="component" value="Unassembled WGS sequence"/>
</dbReference>
<evidence type="ECO:0000313" key="2">
    <source>
        <dbReference type="EMBL" id="RKK70829.1"/>
    </source>
</evidence>
<gene>
    <name evidence="2" type="ORF">BFJ69_g11533</name>
</gene>
<evidence type="ECO:0000256" key="1">
    <source>
        <dbReference type="SAM" id="MobiDB-lite"/>
    </source>
</evidence>